<dbReference type="Proteomes" id="UP001209570">
    <property type="component" value="Unassembled WGS sequence"/>
</dbReference>
<proteinExistence type="predicted"/>
<dbReference type="InterPro" id="IPR035892">
    <property type="entry name" value="C2_domain_sf"/>
</dbReference>
<sequence>MSAVDDADARLCRLEEALQIRRTELLEVSTQRRYNAVRGIDEALDGRSVAALELSVVAARNVVYHTGLLAGKSTYVRAHLEPREAATDTEPKRTQKRPLGGSPCWQEALVFTGITMVHATVTVEVIQEERFGADQVVGAATIELSALHDQRLHERWLDLHKNGVPTSGQLYVACRLDRSRIFALELECELLENQIIEVRDFVQRQRQFSLSLNTSTTMTTRYLEGKEVTAVEPAPAMKNVSNGHRPPVSRRGMTTASARRKKAQSSSLMASLEQWLFQDPVASPPAPPVERIHAQMMAER</sequence>
<dbReference type="AlphaFoldDB" id="A0AAD5MCV6"/>
<gene>
    <name evidence="3" type="ORF">P43SY_009552</name>
</gene>
<dbReference type="InterPro" id="IPR000008">
    <property type="entry name" value="C2_dom"/>
</dbReference>
<comment type="caution">
    <text evidence="3">The sequence shown here is derived from an EMBL/GenBank/DDBJ whole genome shotgun (WGS) entry which is preliminary data.</text>
</comment>
<evidence type="ECO:0000313" key="3">
    <source>
        <dbReference type="EMBL" id="KAJ0403122.1"/>
    </source>
</evidence>
<name>A0AAD5MCV6_PYTIN</name>
<organism evidence="3 4">
    <name type="scientific">Pythium insidiosum</name>
    <name type="common">Pythiosis disease agent</name>
    <dbReference type="NCBI Taxonomy" id="114742"/>
    <lineage>
        <taxon>Eukaryota</taxon>
        <taxon>Sar</taxon>
        <taxon>Stramenopiles</taxon>
        <taxon>Oomycota</taxon>
        <taxon>Peronosporomycetes</taxon>
        <taxon>Pythiales</taxon>
        <taxon>Pythiaceae</taxon>
        <taxon>Pythium</taxon>
    </lineage>
</organism>
<dbReference type="PROSITE" id="PS50004">
    <property type="entry name" value="C2"/>
    <property type="match status" value="1"/>
</dbReference>
<dbReference type="Gene3D" id="2.60.40.150">
    <property type="entry name" value="C2 domain"/>
    <property type="match status" value="1"/>
</dbReference>
<keyword evidence="4" id="KW-1185">Reference proteome</keyword>
<dbReference type="SMART" id="SM00239">
    <property type="entry name" value="C2"/>
    <property type="match status" value="1"/>
</dbReference>
<evidence type="ECO:0000313" key="4">
    <source>
        <dbReference type="Proteomes" id="UP001209570"/>
    </source>
</evidence>
<protein>
    <recommendedName>
        <fullName evidence="2">C2 domain-containing protein</fullName>
    </recommendedName>
</protein>
<feature type="region of interest" description="Disordered" evidence="1">
    <location>
        <begin position="237"/>
        <end position="263"/>
    </location>
</feature>
<reference evidence="3" key="1">
    <citation type="submission" date="2021-12" db="EMBL/GenBank/DDBJ databases">
        <title>Prjna785345.</title>
        <authorList>
            <person name="Rujirawat T."/>
            <person name="Krajaejun T."/>
        </authorList>
    </citation>
    <scope>NUCLEOTIDE SEQUENCE</scope>
    <source>
        <strain evidence="3">Pi057C3</strain>
    </source>
</reference>
<evidence type="ECO:0000256" key="1">
    <source>
        <dbReference type="SAM" id="MobiDB-lite"/>
    </source>
</evidence>
<dbReference type="SUPFAM" id="SSF49562">
    <property type="entry name" value="C2 domain (Calcium/lipid-binding domain, CaLB)"/>
    <property type="match status" value="1"/>
</dbReference>
<dbReference type="Pfam" id="PF00168">
    <property type="entry name" value="C2"/>
    <property type="match status" value="1"/>
</dbReference>
<dbReference type="EMBL" id="JAKCXM010000088">
    <property type="protein sequence ID" value="KAJ0403122.1"/>
    <property type="molecule type" value="Genomic_DNA"/>
</dbReference>
<dbReference type="CDD" id="cd00030">
    <property type="entry name" value="C2"/>
    <property type="match status" value="1"/>
</dbReference>
<evidence type="ECO:0000259" key="2">
    <source>
        <dbReference type="PROSITE" id="PS50004"/>
    </source>
</evidence>
<feature type="region of interest" description="Disordered" evidence="1">
    <location>
        <begin position="81"/>
        <end position="100"/>
    </location>
</feature>
<feature type="compositionally biased region" description="Basic and acidic residues" evidence="1">
    <location>
        <begin position="81"/>
        <end position="93"/>
    </location>
</feature>
<accession>A0AAD5MCV6</accession>
<feature type="domain" description="C2" evidence="2">
    <location>
        <begin position="33"/>
        <end position="157"/>
    </location>
</feature>